<comment type="function">
    <text evidence="2">Decapping enzyme for NAD-capped RNAs: specifically hydrolyzes the nicotinamide adenine dinucleotide (NAD) cap from a subset of RNAs by removing the entire NAD moiety from the 5'-end of an NAD-capped RNA.</text>
</comment>
<feature type="compositionally biased region" description="Pro residues" evidence="3">
    <location>
        <begin position="33"/>
        <end position="47"/>
    </location>
</feature>
<accession>A0A699YG56</accession>
<dbReference type="GO" id="GO:0004518">
    <property type="term" value="F:nuclease activity"/>
    <property type="evidence" value="ECO:0007669"/>
    <property type="project" value="UniProtKB-KW"/>
</dbReference>
<evidence type="ECO:0000256" key="1">
    <source>
        <dbReference type="ARBA" id="ARBA00006562"/>
    </source>
</evidence>
<dbReference type="GO" id="GO:0034353">
    <property type="term" value="F:mRNA 5'-diphosphatase activity"/>
    <property type="evidence" value="ECO:0007669"/>
    <property type="project" value="TreeGrafter"/>
</dbReference>
<dbReference type="Proteomes" id="UP000485058">
    <property type="component" value="Unassembled WGS sequence"/>
</dbReference>
<dbReference type="GO" id="GO:0005634">
    <property type="term" value="C:nucleus"/>
    <property type="evidence" value="ECO:0007669"/>
    <property type="project" value="UniProtKB-SubCell"/>
</dbReference>
<dbReference type="Pfam" id="PF08652">
    <property type="entry name" value="RAI1"/>
    <property type="match status" value="1"/>
</dbReference>
<keyword evidence="2" id="KW-0540">Nuclease</keyword>
<dbReference type="EMBL" id="BLLF01000214">
    <property type="protein sequence ID" value="GFH09170.1"/>
    <property type="molecule type" value="Genomic_DNA"/>
</dbReference>
<dbReference type="PANTHER" id="PTHR12395:SF9">
    <property type="entry name" value="DECAPPING AND EXORIBONUCLEASE PROTEIN"/>
    <property type="match status" value="1"/>
</dbReference>
<dbReference type="GO" id="GO:0000166">
    <property type="term" value="F:nucleotide binding"/>
    <property type="evidence" value="ECO:0007669"/>
    <property type="project" value="UniProtKB-KW"/>
</dbReference>
<dbReference type="PANTHER" id="PTHR12395">
    <property type="entry name" value="DOM-3 RELATED"/>
    <property type="match status" value="1"/>
</dbReference>
<evidence type="ECO:0000313" key="6">
    <source>
        <dbReference type="Proteomes" id="UP000485058"/>
    </source>
</evidence>
<proteinExistence type="inferred from homology"/>
<dbReference type="EC" id="3.6.1.-" evidence="2"/>
<feature type="domain" description="RAI1-like" evidence="4">
    <location>
        <begin position="6"/>
        <end position="97"/>
    </location>
</feature>
<keyword evidence="2" id="KW-0694">RNA-binding</keyword>
<sequence length="99" mass="10963">MVQRAEDEPRFPDADRFEYYGYKFEQLCSAAPTPAPAAPHNPGPGPEPVVDATSEFSALVRLGLGKHRILMAAEVDCSTSDQAAEEVQLERLRELKTFK</sequence>
<name>A0A699YG56_HAELA</name>
<dbReference type="GO" id="GO:0110155">
    <property type="term" value="P:NAD-cap decapping"/>
    <property type="evidence" value="ECO:0007669"/>
    <property type="project" value="TreeGrafter"/>
</dbReference>
<keyword evidence="2" id="KW-0378">Hydrolase</keyword>
<evidence type="ECO:0000259" key="4">
    <source>
        <dbReference type="Pfam" id="PF08652"/>
    </source>
</evidence>
<protein>
    <recommendedName>
        <fullName evidence="2">Decapping nuclease</fullName>
        <ecNumber evidence="2">3.6.1.-</ecNumber>
    </recommendedName>
</protein>
<dbReference type="InterPro" id="IPR039039">
    <property type="entry name" value="RAI1-like_fam"/>
</dbReference>
<feature type="non-terminal residue" evidence="5">
    <location>
        <position position="1"/>
    </location>
</feature>
<organism evidence="5 6">
    <name type="scientific">Haematococcus lacustris</name>
    <name type="common">Green alga</name>
    <name type="synonym">Haematococcus pluvialis</name>
    <dbReference type="NCBI Taxonomy" id="44745"/>
    <lineage>
        <taxon>Eukaryota</taxon>
        <taxon>Viridiplantae</taxon>
        <taxon>Chlorophyta</taxon>
        <taxon>core chlorophytes</taxon>
        <taxon>Chlorophyceae</taxon>
        <taxon>CS clade</taxon>
        <taxon>Chlamydomonadales</taxon>
        <taxon>Haematococcaceae</taxon>
        <taxon>Haematococcus</taxon>
    </lineage>
</organism>
<dbReference type="InterPro" id="IPR013961">
    <property type="entry name" value="RAI1"/>
</dbReference>
<keyword evidence="6" id="KW-1185">Reference proteome</keyword>
<keyword evidence="2" id="KW-0479">Metal-binding</keyword>
<keyword evidence="2" id="KW-0547">Nucleotide-binding</keyword>
<feature type="region of interest" description="Disordered" evidence="3">
    <location>
        <begin position="31"/>
        <end position="51"/>
    </location>
</feature>
<comment type="cofactor">
    <cofactor evidence="2">
        <name>a divalent metal cation</name>
        <dbReference type="ChEBI" id="CHEBI:60240"/>
    </cofactor>
</comment>
<dbReference type="AlphaFoldDB" id="A0A699YG56"/>
<evidence type="ECO:0000256" key="2">
    <source>
        <dbReference type="RuleBase" id="RU367113"/>
    </source>
</evidence>
<comment type="caution">
    <text evidence="5">The sequence shown here is derived from an EMBL/GenBank/DDBJ whole genome shotgun (WGS) entry which is preliminary data.</text>
</comment>
<comment type="similarity">
    <text evidence="1 2">Belongs to the DXO/Dom3Z family.</text>
</comment>
<dbReference type="GO" id="GO:0000956">
    <property type="term" value="P:nuclear-transcribed mRNA catabolic process"/>
    <property type="evidence" value="ECO:0007669"/>
    <property type="project" value="TreeGrafter"/>
</dbReference>
<dbReference type="GO" id="GO:0003723">
    <property type="term" value="F:RNA binding"/>
    <property type="evidence" value="ECO:0007669"/>
    <property type="project" value="UniProtKB-KW"/>
</dbReference>
<dbReference type="GO" id="GO:0046872">
    <property type="term" value="F:metal ion binding"/>
    <property type="evidence" value="ECO:0007669"/>
    <property type="project" value="UniProtKB-KW"/>
</dbReference>
<comment type="subcellular location">
    <subcellularLocation>
        <location evidence="2">Nucleus</location>
    </subcellularLocation>
</comment>
<evidence type="ECO:0000313" key="5">
    <source>
        <dbReference type="EMBL" id="GFH09170.1"/>
    </source>
</evidence>
<evidence type="ECO:0000256" key="3">
    <source>
        <dbReference type="SAM" id="MobiDB-lite"/>
    </source>
</evidence>
<reference evidence="5 6" key="1">
    <citation type="submission" date="2020-02" db="EMBL/GenBank/DDBJ databases">
        <title>Draft genome sequence of Haematococcus lacustris strain NIES-144.</title>
        <authorList>
            <person name="Morimoto D."/>
            <person name="Nakagawa S."/>
            <person name="Yoshida T."/>
            <person name="Sawayama S."/>
        </authorList>
    </citation>
    <scope>NUCLEOTIDE SEQUENCE [LARGE SCALE GENOMIC DNA]</scope>
    <source>
        <strain evidence="5 6">NIES-144</strain>
    </source>
</reference>
<keyword evidence="2" id="KW-0539">Nucleus</keyword>
<dbReference type="GO" id="GO:0005829">
    <property type="term" value="C:cytosol"/>
    <property type="evidence" value="ECO:0007669"/>
    <property type="project" value="TreeGrafter"/>
</dbReference>
<gene>
    <name evidence="5" type="ORF">HaLaN_04267</name>
</gene>